<dbReference type="EMBL" id="NOUW01000033">
    <property type="protein sequence ID" value="PDX88492.1"/>
    <property type="molecule type" value="Genomic_DNA"/>
</dbReference>
<protein>
    <submittedName>
        <fullName evidence="1">Uncharacterized protein</fullName>
    </submittedName>
</protein>
<sequence length="208" mass="22327">MQRLRLFSICSNSSQRNSIFILYNKGAVREEQKNILPRCHAGNENRASPAETGRRGPFKKHCPLLMRGNSQGGGQTTNHLLTAANVWEFSYTASAAFSSFPRRWLFLFGYGLNLSVSLRSPASGLRLPASASCKVLHSRPAGRCPNNSSLFPPLAAVVVVALIGEPLAKLSTLVGARFTSSGSPLAAVVVVALVGEPLAFRCVCIVTQ</sequence>
<proteinExistence type="predicted"/>
<organism evidence="1 2">
    <name type="scientific">Faecalibacterium prausnitzii</name>
    <dbReference type="NCBI Taxonomy" id="853"/>
    <lineage>
        <taxon>Bacteria</taxon>
        <taxon>Bacillati</taxon>
        <taxon>Bacillota</taxon>
        <taxon>Clostridia</taxon>
        <taxon>Eubacteriales</taxon>
        <taxon>Oscillospiraceae</taxon>
        <taxon>Faecalibacterium</taxon>
    </lineage>
</organism>
<dbReference type="AlphaFoldDB" id="A0A2A7BB35"/>
<dbReference type="Proteomes" id="UP000220438">
    <property type="component" value="Unassembled WGS sequence"/>
</dbReference>
<reference evidence="1 2" key="1">
    <citation type="journal article" date="2017" name="Front. Microbiol.">
        <title>New Insights into the Diversity of the Genus Faecalibacterium.</title>
        <authorList>
            <person name="Benevides L."/>
            <person name="Burman S."/>
            <person name="Martin R."/>
            <person name="Robert V."/>
            <person name="Thomas M."/>
            <person name="Miquel S."/>
            <person name="Chain F."/>
            <person name="Sokol H."/>
            <person name="Bermudez-Humaran L.G."/>
            <person name="Morrison M."/>
            <person name="Langella P."/>
            <person name="Azevedo V.A."/>
            <person name="Chatel J.M."/>
            <person name="Soares S."/>
        </authorList>
    </citation>
    <scope>NUCLEOTIDE SEQUENCE [LARGE SCALE GENOMIC DNA]</scope>
    <source>
        <strain evidence="1 2">AHMP21</strain>
    </source>
</reference>
<gene>
    <name evidence="1" type="ORF">CHR61_12380</name>
</gene>
<evidence type="ECO:0000313" key="1">
    <source>
        <dbReference type="EMBL" id="PDX88492.1"/>
    </source>
</evidence>
<accession>A0A2A7BB35</accession>
<name>A0A2A7BB35_9FIRM</name>
<evidence type="ECO:0000313" key="2">
    <source>
        <dbReference type="Proteomes" id="UP000220438"/>
    </source>
</evidence>
<comment type="caution">
    <text evidence="1">The sequence shown here is derived from an EMBL/GenBank/DDBJ whole genome shotgun (WGS) entry which is preliminary data.</text>
</comment>